<dbReference type="RefSeq" id="WP_267677547.1">
    <property type="nucleotide sequence ID" value="NZ_CP113088.1"/>
</dbReference>
<evidence type="ECO:0000313" key="1">
    <source>
        <dbReference type="EMBL" id="WAC02950.1"/>
    </source>
</evidence>
<sequence>MHSLKVSKDNDFEPREELNESGKDSLKWNIEKNNFESITHRVVTSNKKKMRFRRDPSKNFKKTVTRVAGMLIQDLVVIFDEILNDLMLDKSLPIQNFPQGKIEALKKYVDPEFEWSIKGSMELIAVRNAITHSKSFWNDKSLRILKDYDVISQIEFNALLGQKVIVTFPMVFEYKKSMRTFINQVNTGTIE</sequence>
<dbReference type="Proteomes" id="UP001164705">
    <property type="component" value="Chromosome"/>
</dbReference>
<dbReference type="AlphaFoldDB" id="A0A9E8MXY5"/>
<name>A0A9E8MXY5_9FLAO</name>
<dbReference type="EMBL" id="CP113088">
    <property type="protein sequence ID" value="WAC02950.1"/>
    <property type="molecule type" value="Genomic_DNA"/>
</dbReference>
<proteinExistence type="predicted"/>
<reference evidence="1" key="1">
    <citation type="submission" date="2022-11" db="EMBL/GenBank/DDBJ databases">
        <title>Lacinutrix neustonica HL-RS19T sp. nov., isolated from the surface microlayer sample of brackish Lake Shihwa.</title>
        <authorList>
            <person name="Choi J.Y."/>
            <person name="Hwang C.Y."/>
        </authorList>
    </citation>
    <scope>NUCLEOTIDE SEQUENCE</scope>
    <source>
        <strain evidence="1">HL-RS19</strain>
    </source>
</reference>
<organism evidence="1 2">
    <name type="scientific">Lacinutrix neustonica</name>
    <dbReference type="NCBI Taxonomy" id="2980107"/>
    <lineage>
        <taxon>Bacteria</taxon>
        <taxon>Pseudomonadati</taxon>
        <taxon>Bacteroidota</taxon>
        <taxon>Flavobacteriia</taxon>
        <taxon>Flavobacteriales</taxon>
        <taxon>Flavobacteriaceae</taxon>
        <taxon>Lacinutrix</taxon>
    </lineage>
</organism>
<protein>
    <submittedName>
        <fullName evidence="1">Uncharacterized protein</fullName>
    </submittedName>
</protein>
<accession>A0A9E8MXY5</accession>
<gene>
    <name evidence="1" type="ORF">N7U66_04795</name>
</gene>
<dbReference type="KEGG" id="lnu:N7U66_04795"/>
<keyword evidence="2" id="KW-1185">Reference proteome</keyword>
<evidence type="ECO:0000313" key="2">
    <source>
        <dbReference type="Proteomes" id="UP001164705"/>
    </source>
</evidence>